<reference evidence="5 6" key="1">
    <citation type="submission" date="2018-08" db="EMBL/GenBank/DDBJ databases">
        <title>A genome reference for cultivated species of the human gut microbiota.</title>
        <authorList>
            <person name="Zou Y."/>
            <person name="Xue W."/>
            <person name="Luo G."/>
        </authorList>
    </citation>
    <scope>NUCLEOTIDE SEQUENCE [LARGE SCALE GENOMIC DNA]</scope>
    <source>
        <strain evidence="5 6">AF24-29</strain>
    </source>
</reference>
<dbReference type="GO" id="GO:0043565">
    <property type="term" value="F:sequence-specific DNA binding"/>
    <property type="evidence" value="ECO:0007669"/>
    <property type="project" value="InterPro"/>
</dbReference>
<keyword evidence="3" id="KW-0804">Transcription</keyword>
<evidence type="ECO:0000313" key="6">
    <source>
        <dbReference type="Proteomes" id="UP000284178"/>
    </source>
</evidence>
<keyword evidence="2" id="KW-0238">DNA-binding</keyword>
<dbReference type="AlphaFoldDB" id="A0A412FZ89"/>
<proteinExistence type="predicted"/>
<dbReference type="PANTHER" id="PTHR43280:SF28">
    <property type="entry name" value="HTH-TYPE TRANSCRIPTIONAL ACTIVATOR RHAS"/>
    <property type="match status" value="1"/>
</dbReference>
<name>A0A412FZ89_9FIRM</name>
<comment type="caution">
    <text evidence="5">The sequence shown here is derived from an EMBL/GenBank/DDBJ whole genome shotgun (WGS) entry which is preliminary data.</text>
</comment>
<dbReference type="EMBL" id="QRUP01000011">
    <property type="protein sequence ID" value="RGR73503.1"/>
    <property type="molecule type" value="Genomic_DNA"/>
</dbReference>
<dbReference type="SUPFAM" id="SSF46689">
    <property type="entry name" value="Homeodomain-like"/>
    <property type="match status" value="1"/>
</dbReference>
<dbReference type="InterPro" id="IPR037923">
    <property type="entry name" value="HTH-like"/>
</dbReference>
<dbReference type="PROSITE" id="PS01124">
    <property type="entry name" value="HTH_ARAC_FAMILY_2"/>
    <property type="match status" value="1"/>
</dbReference>
<evidence type="ECO:0000256" key="2">
    <source>
        <dbReference type="ARBA" id="ARBA00023125"/>
    </source>
</evidence>
<accession>A0A412FZ89</accession>
<gene>
    <name evidence="5" type="ORF">DWY25_09760</name>
</gene>
<evidence type="ECO:0000313" key="5">
    <source>
        <dbReference type="EMBL" id="RGR73503.1"/>
    </source>
</evidence>
<dbReference type="Gene3D" id="2.60.120.10">
    <property type="entry name" value="Jelly Rolls"/>
    <property type="match status" value="1"/>
</dbReference>
<dbReference type="InterPro" id="IPR018060">
    <property type="entry name" value="HTH_AraC"/>
</dbReference>
<organism evidence="5 6">
    <name type="scientific">Holdemania filiformis</name>
    <dbReference type="NCBI Taxonomy" id="61171"/>
    <lineage>
        <taxon>Bacteria</taxon>
        <taxon>Bacillati</taxon>
        <taxon>Bacillota</taxon>
        <taxon>Erysipelotrichia</taxon>
        <taxon>Erysipelotrichales</taxon>
        <taxon>Erysipelotrichaceae</taxon>
        <taxon>Holdemania</taxon>
    </lineage>
</organism>
<evidence type="ECO:0000259" key="4">
    <source>
        <dbReference type="PROSITE" id="PS01124"/>
    </source>
</evidence>
<dbReference type="InterPro" id="IPR003313">
    <property type="entry name" value="AraC-bd"/>
</dbReference>
<protein>
    <submittedName>
        <fullName evidence="5">AraC family transcriptional regulator</fullName>
    </submittedName>
</protein>
<evidence type="ECO:0000256" key="1">
    <source>
        <dbReference type="ARBA" id="ARBA00023015"/>
    </source>
</evidence>
<dbReference type="Pfam" id="PF12833">
    <property type="entry name" value="HTH_18"/>
    <property type="match status" value="1"/>
</dbReference>
<dbReference type="PANTHER" id="PTHR43280">
    <property type="entry name" value="ARAC-FAMILY TRANSCRIPTIONAL REGULATOR"/>
    <property type="match status" value="1"/>
</dbReference>
<dbReference type="InterPro" id="IPR014710">
    <property type="entry name" value="RmlC-like_jellyroll"/>
</dbReference>
<dbReference type="CDD" id="cd02208">
    <property type="entry name" value="cupin_RmlC-like"/>
    <property type="match status" value="1"/>
</dbReference>
<dbReference type="GeneID" id="83015685"/>
<feature type="domain" description="HTH araC/xylS-type" evidence="4">
    <location>
        <begin position="168"/>
        <end position="266"/>
    </location>
</feature>
<dbReference type="InterPro" id="IPR009057">
    <property type="entry name" value="Homeodomain-like_sf"/>
</dbReference>
<dbReference type="Gene3D" id="1.10.10.60">
    <property type="entry name" value="Homeodomain-like"/>
    <property type="match status" value="1"/>
</dbReference>
<keyword evidence="1" id="KW-0805">Transcription regulation</keyword>
<dbReference type="Pfam" id="PF02311">
    <property type="entry name" value="AraC_binding"/>
    <property type="match status" value="1"/>
</dbReference>
<dbReference type="SMART" id="SM00342">
    <property type="entry name" value="HTH_ARAC"/>
    <property type="match status" value="1"/>
</dbReference>
<dbReference type="Proteomes" id="UP000284178">
    <property type="component" value="Unassembled WGS sequence"/>
</dbReference>
<sequence>MFTSSYTIYKITQRANTYLNHFYNNIEPHYKILFVTSGGCSVVIHHCQFQVQAGDCILIPPYVIHSAVFSKINSIELVEVQFNCVSTTDELLLNSRIQDHYCFKIKEFETFLFFIRNACAHPSLTANSEALCDVTYLIDKALFQLFSPDRIDLSKIKLKDESPYKLIEEMYQLLNADLQNNNNISSICSHLHVSNSYLYQCTTKVLQQSPKDLLIQYRINKAYKLLENKSLTLEKIASLLYYKNAFYFSKQFKEKTGSSPSKFRTTYYNHFK</sequence>
<keyword evidence="6" id="KW-1185">Reference proteome</keyword>
<dbReference type="SUPFAM" id="SSF51215">
    <property type="entry name" value="Regulatory protein AraC"/>
    <property type="match status" value="1"/>
</dbReference>
<dbReference type="GO" id="GO:0003700">
    <property type="term" value="F:DNA-binding transcription factor activity"/>
    <property type="evidence" value="ECO:0007669"/>
    <property type="project" value="InterPro"/>
</dbReference>
<evidence type="ECO:0000256" key="3">
    <source>
        <dbReference type="ARBA" id="ARBA00023163"/>
    </source>
</evidence>
<dbReference type="RefSeq" id="WP_117895075.1">
    <property type="nucleotide sequence ID" value="NZ_CABJCV010000011.1"/>
</dbReference>